<evidence type="ECO:0000256" key="10">
    <source>
        <dbReference type="ARBA" id="ARBA00049513"/>
    </source>
</evidence>
<organism evidence="15 16">
    <name type="scientific">Trichosporon asahii var. asahii (strain ATCC 90039 / CBS 2479 / JCM 2466 / KCTC 7840 / NBRC 103889/ NCYC 2677 / UAMH 7654)</name>
    <name type="common">Yeast</name>
    <dbReference type="NCBI Taxonomy" id="1186058"/>
    <lineage>
        <taxon>Eukaryota</taxon>
        <taxon>Fungi</taxon>
        <taxon>Dikarya</taxon>
        <taxon>Basidiomycota</taxon>
        <taxon>Agaricomycotina</taxon>
        <taxon>Tremellomycetes</taxon>
        <taxon>Trichosporonales</taxon>
        <taxon>Trichosporonaceae</taxon>
        <taxon>Trichosporon</taxon>
    </lineage>
</organism>
<comment type="catalytic activity">
    <reaction evidence="9">
        <text>a 5,6-dihydrouridine in mRNA + NADP(+) = a uridine in mRNA + NADPH + H(+)</text>
        <dbReference type="Rhea" id="RHEA:69855"/>
        <dbReference type="Rhea" id="RHEA-COMP:14658"/>
        <dbReference type="Rhea" id="RHEA-COMP:17789"/>
        <dbReference type="ChEBI" id="CHEBI:15378"/>
        <dbReference type="ChEBI" id="CHEBI:57783"/>
        <dbReference type="ChEBI" id="CHEBI:58349"/>
        <dbReference type="ChEBI" id="CHEBI:65315"/>
        <dbReference type="ChEBI" id="CHEBI:74443"/>
    </reaction>
    <physiologicalReaction direction="right-to-left" evidence="9">
        <dbReference type="Rhea" id="RHEA:69857"/>
    </physiologicalReaction>
</comment>
<dbReference type="KEGG" id="tasa:A1Q1_02606"/>
<evidence type="ECO:0000256" key="1">
    <source>
        <dbReference type="ARBA" id="ARBA00012376"/>
    </source>
</evidence>
<keyword evidence="12" id="KW-0288">FMN</keyword>
<comment type="cofactor">
    <cofactor evidence="12">
        <name>FMN</name>
        <dbReference type="ChEBI" id="CHEBI:58210"/>
    </cofactor>
</comment>
<comment type="function">
    <text evidence="12">Catalyzes the synthesis of dihydrouridine, a modified base found in the D-loop of most tRNAs. Specifically modifies U47 in cytoplasmic tRNAs.</text>
</comment>
<feature type="compositionally biased region" description="Basic and acidic residues" evidence="13">
    <location>
        <begin position="21"/>
        <end position="39"/>
    </location>
</feature>
<evidence type="ECO:0000256" key="7">
    <source>
        <dbReference type="ARBA" id="ARBA00048266"/>
    </source>
</evidence>
<keyword evidence="12" id="KW-0285">Flavoprotein</keyword>
<dbReference type="VEuPathDB" id="FungiDB:A1Q1_02606"/>
<evidence type="ECO:0000256" key="4">
    <source>
        <dbReference type="ARBA" id="ARBA00022723"/>
    </source>
</evidence>
<evidence type="ECO:0000256" key="13">
    <source>
        <dbReference type="SAM" id="MobiDB-lite"/>
    </source>
</evidence>
<dbReference type="GO" id="GO:0106414">
    <property type="term" value="F:mRNA dihydrouridine synthase activity"/>
    <property type="evidence" value="ECO:0007669"/>
    <property type="project" value="RHEA"/>
</dbReference>
<feature type="region of interest" description="Disordered" evidence="13">
    <location>
        <begin position="1"/>
        <end position="64"/>
    </location>
</feature>
<dbReference type="InterPro" id="IPR035587">
    <property type="entry name" value="DUS-like_FMN-bd"/>
</dbReference>
<evidence type="ECO:0000256" key="11">
    <source>
        <dbReference type="PROSITE-ProRule" id="PRU00723"/>
    </source>
</evidence>
<dbReference type="SUPFAM" id="SSF51395">
    <property type="entry name" value="FMN-linked oxidoreductases"/>
    <property type="match status" value="1"/>
</dbReference>
<feature type="domain" description="C3H1-type" evidence="14">
    <location>
        <begin position="64"/>
        <end position="92"/>
    </location>
</feature>
<sequence>MTSADVPGLPLSRPIDDDAAEERGDSRNTRAADARDQPGAKRQKTGKGGGFKKRTEQKARPQGEAAIKMCRAWETTGECARGDSCRFQHSWAGYWEVKPSDIHHEVAAQLAESEPFVRAMAPRMGGEDLMGKTIDLTTQCPVFKDLGYCTYGWRCRFLGGHVKHHDDKEGADQWDLLGFKDPSSMSETERYNETNWPKSDTLTRLKHNKYLAKIEPDKPFALALPKGSVPNPKYAKKQKAKQAAMDEESAMNGDMNEEEAMNAAPAPAAPEPVAGVVDGESEAMDVPLRPEEKRRLDWENGRYLAPLTTVGNLPFRRLCVDYGATITISEMALAQPLVTGQTEEWALVRRHHSEKMFGVQLAGGYPNRMVPAAEVIAKELGPSGVDFVDINMGAGSALMENPGRLGKILVGMNRALGESESNLRLSLSTFFQLTPVPLTVKFRMGVAHNKPTAHKLIPKFATEWGASAMTLHGRSRQQRYSKLANWEYVRECVDVLHQSCDDANMPRVPIFGNGDCFSAQSYWEEKERSGVDGVMVARGALIKPWIFTEIAERREWDISATERLEGIRKFAEYGLSHWGSDTMGVNTTRRFLCEALSFQSRYVPIGLLERMPPMMNERPPAYRGRNELETLLSSPLVSDWIKISEMFLGPAGESFNFVPKHKSSAYGSEEAQG</sequence>
<comment type="similarity">
    <text evidence="12">Belongs to the dus family. Dus3 subfamily.</text>
</comment>
<name>J5QNS8_TRIAS</name>
<evidence type="ECO:0000256" key="8">
    <source>
        <dbReference type="ARBA" id="ARBA00048342"/>
    </source>
</evidence>
<evidence type="ECO:0000256" key="12">
    <source>
        <dbReference type="RuleBase" id="RU291113"/>
    </source>
</evidence>
<reference evidence="15 16" key="1">
    <citation type="journal article" date="2012" name="Eukaryot. Cell">
        <title>Draft genome sequence of CBS 2479, the standard type strain of Trichosporon asahii.</title>
        <authorList>
            <person name="Yang R.Y."/>
            <person name="Li H.T."/>
            <person name="Zhu H."/>
            <person name="Zhou G.P."/>
            <person name="Wang M."/>
            <person name="Wang L."/>
        </authorList>
    </citation>
    <scope>NUCLEOTIDE SEQUENCE [LARGE SCALE GENOMIC DNA]</scope>
    <source>
        <strain evidence="16">ATCC 90039 / CBS 2479 / JCM 2466 / KCTC 7840 / NCYC 2677 / UAMH 7654</strain>
    </source>
</reference>
<protein>
    <recommendedName>
        <fullName evidence="2 12">tRNA-dihydrouridine(47) synthase [NAD(P)(+)]</fullName>
        <ecNumber evidence="1 12">1.3.1.89</ecNumber>
    </recommendedName>
    <alternativeName>
        <fullName evidence="12">tRNA-dihydrouridine synthase 3</fullName>
    </alternativeName>
</protein>
<dbReference type="OrthoDB" id="259935at2759"/>
<dbReference type="RefSeq" id="XP_014179342.1">
    <property type="nucleotide sequence ID" value="XM_014323867.1"/>
</dbReference>
<dbReference type="GeneID" id="25986119"/>
<accession>J5QNS8</accession>
<dbReference type="PROSITE" id="PS50103">
    <property type="entry name" value="ZF_C3H1"/>
    <property type="match status" value="1"/>
</dbReference>
<evidence type="ECO:0000256" key="9">
    <source>
        <dbReference type="ARBA" id="ARBA00049447"/>
    </source>
</evidence>
<evidence type="ECO:0000256" key="2">
    <source>
        <dbReference type="ARBA" id="ARBA00022143"/>
    </source>
</evidence>
<gene>
    <name evidence="15" type="ORF">A1Q1_02606</name>
</gene>
<proteinExistence type="inferred from homology"/>
<dbReference type="GO" id="GO:0003723">
    <property type="term" value="F:RNA binding"/>
    <property type="evidence" value="ECO:0007669"/>
    <property type="project" value="TreeGrafter"/>
</dbReference>
<keyword evidence="12" id="KW-0560">Oxidoreductase</keyword>
<dbReference type="EMBL" id="ALBS01000206">
    <property type="protein sequence ID" value="EJT48323.1"/>
    <property type="molecule type" value="Genomic_DNA"/>
</dbReference>
<evidence type="ECO:0000256" key="3">
    <source>
        <dbReference type="ARBA" id="ARBA00022664"/>
    </source>
</evidence>
<dbReference type="Pfam" id="PF25585">
    <property type="entry name" value="zf-CCCH_DUS3L"/>
    <property type="match status" value="1"/>
</dbReference>
<dbReference type="Proteomes" id="UP000002748">
    <property type="component" value="Unassembled WGS sequence"/>
</dbReference>
<dbReference type="EC" id="1.3.1.89" evidence="1 12"/>
<dbReference type="AlphaFoldDB" id="J5QNS8"/>
<dbReference type="GO" id="GO:0006397">
    <property type="term" value="P:mRNA processing"/>
    <property type="evidence" value="ECO:0007669"/>
    <property type="project" value="UniProtKB-KW"/>
</dbReference>
<keyword evidence="5 11" id="KW-0863">Zinc-finger</keyword>
<dbReference type="Gene3D" id="4.10.1000.10">
    <property type="entry name" value="Zinc finger, CCCH-type"/>
    <property type="match status" value="1"/>
</dbReference>
<dbReference type="GO" id="GO:0102265">
    <property type="term" value="F:tRNA-dihydrouridine47 synthase activity"/>
    <property type="evidence" value="ECO:0007669"/>
    <property type="project" value="UniProtKB-EC"/>
</dbReference>
<evidence type="ECO:0000313" key="15">
    <source>
        <dbReference type="EMBL" id="EJT48323.1"/>
    </source>
</evidence>
<dbReference type="Pfam" id="PF01207">
    <property type="entry name" value="Dus"/>
    <property type="match status" value="1"/>
</dbReference>
<evidence type="ECO:0000256" key="5">
    <source>
        <dbReference type="ARBA" id="ARBA00022771"/>
    </source>
</evidence>
<comment type="catalytic activity">
    <reaction evidence="7">
        <text>5,6-dihydrouridine(47) in tRNA + NAD(+) = uridine(47) in tRNA + NADH + H(+)</text>
        <dbReference type="Rhea" id="RHEA:53364"/>
        <dbReference type="Rhea" id="RHEA-COMP:13539"/>
        <dbReference type="Rhea" id="RHEA-COMP:13540"/>
        <dbReference type="ChEBI" id="CHEBI:15378"/>
        <dbReference type="ChEBI" id="CHEBI:57540"/>
        <dbReference type="ChEBI" id="CHEBI:57945"/>
        <dbReference type="ChEBI" id="CHEBI:65315"/>
        <dbReference type="ChEBI" id="CHEBI:74443"/>
        <dbReference type="EC" id="1.3.1.89"/>
    </reaction>
    <physiologicalReaction direction="right-to-left" evidence="7">
        <dbReference type="Rhea" id="RHEA:53366"/>
    </physiologicalReaction>
</comment>
<dbReference type="SMART" id="SM00356">
    <property type="entry name" value="ZnF_C3H1"/>
    <property type="match status" value="2"/>
</dbReference>
<feature type="zinc finger region" description="C3H1-type" evidence="11">
    <location>
        <begin position="64"/>
        <end position="92"/>
    </location>
</feature>
<dbReference type="HOGENOM" id="CLU_013299_7_0_1"/>
<evidence type="ECO:0000313" key="16">
    <source>
        <dbReference type="Proteomes" id="UP000002748"/>
    </source>
</evidence>
<dbReference type="InterPro" id="IPR013785">
    <property type="entry name" value="Aldolase_TIM"/>
</dbReference>
<keyword evidence="12" id="KW-0521">NADP</keyword>
<dbReference type="Pfam" id="PF00642">
    <property type="entry name" value="zf-CCCH"/>
    <property type="match status" value="1"/>
</dbReference>
<dbReference type="PANTHER" id="PTHR45846">
    <property type="entry name" value="TRNA-DIHYDROURIDINE(47) SYNTHASE [NAD(P)(+)]-LIKE"/>
    <property type="match status" value="1"/>
</dbReference>
<dbReference type="Gene3D" id="3.20.20.70">
    <property type="entry name" value="Aldolase class I"/>
    <property type="match status" value="1"/>
</dbReference>
<dbReference type="InterPro" id="IPR000571">
    <property type="entry name" value="Znf_CCCH"/>
</dbReference>
<evidence type="ECO:0000256" key="6">
    <source>
        <dbReference type="ARBA" id="ARBA00022833"/>
    </source>
</evidence>
<dbReference type="CDD" id="cd02801">
    <property type="entry name" value="DUS_like_FMN"/>
    <property type="match status" value="1"/>
</dbReference>
<dbReference type="GO" id="GO:0050660">
    <property type="term" value="F:flavin adenine dinucleotide binding"/>
    <property type="evidence" value="ECO:0007669"/>
    <property type="project" value="UniProtKB-UniRule"/>
</dbReference>
<dbReference type="InterPro" id="IPR036855">
    <property type="entry name" value="Znf_CCCH_sf"/>
</dbReference>
<keyword evidence="6 11" id="KW-0862">Zinc</keyword>
<dbReference type="GO" id="GO:0008270">
    <property type="term" value="F:zinc ion binding"/>
    <property type="evidence" value="ECO:0007669"/>
    <property type="project" value="UniProtKB-KW"/>
</dbReference>
<keyword evidence="12" id="KW-0520">NAD</keyword>
<comment type="catalytic activity">
    <reaction evidence="10">
        <text>5,6-dihydrouridine(47) in tRNA + NADP(+) = uridine(47) in tRNA + NADPH + H(+)</text>
        <dbReference type="Rhea" id="RHEA:53360"/>
        <dbReference type="Rhea" id="RHEA-COMP:13539"/>
        <dbReference type="Rhea" id="RHEA-COMP:13540"/>
        <dbReference type="ChEBI" id="CHEBI:15378"/>
        <dbReference type="ChEBI" id="CHEBI:57783"/>
        <dbReference type="ChEBI" id="CHEBI:58349"/>
        <dbReference type="ChEBI" id="CHEBI:65315"/>
        <dbReference type="ChEBI" id="CHEBI:74443"/>
        <dbReference type="EC" id="1.3.1.89"/>
    </reaction>
    <physiologicalReaction direction="right-to-left" evidence="10">
        <dbReference type="Rhea" id="RHEA:53362"/>
    </physiologicalReaction>
</comment>
<dbReference type="SUPFAM" id="SSF90229">
    <property type="entry name" value="CCCH zinc finger"/>
    <property type="match status" value="1"/>
</dbReference>
<keyword evidence="4 11" id="KW-0479">Metal-binding</keyword>
<keyword evidence="3" id="KW-0507">mRNA processing</keyword>
<keyword evidence="12" id="KW-0819">tRNA processing</keyword>
<comment type="catalytic activity">
    <reaction evidence="8">
        <text>a 5,6-dihydrouridine in mRNA + NAD(+) = a uridine in mRNA + NADH + H(+)</text>
        <dbReference type="Rhea" id="RHEA:69851"/>
        <dbReference type="Rhea" id="RHEA-COMP:14658"/>
        <dbReference type="Rhea" id="RHEA-COMP:17789"/>
        <dbReference type="ChEBI" id="CHEBI:15378"/>
        <dbReference type="ChEBI" id="CHEBI:57540"/>
        <dbReference type="ChEBI" id="CHEBI:57945"/>
        <dbReference type="ChEBI" id="CHEBI:65315"/>
        <dbReference type="ChEBI" id="CHEBI:74443"/>
    </reaction>
    <physiologicalReaction direction="right-to-left" evidence="8">
        <dbReference type="Rhea" id="RHEA:69853"/>
    </physiologicalReaction>
</comment>
<dbReference type="PANTHER" id="PTHR45846:SF1">
    <property type="entry name" value="TRNA-DIHYDROURIDINE(47) SYNTHASE [NAD(P)(+)]-LIKE"/>
    <property type="match status" value="1"/>
</dbReference>
<comment type="caution">
    <text evidence="15">The sequence shown here is derived from an EMBL/GenBank/DDBJ whole genome shotgun (WGS) entry which is preliminary data.</text>
</comment>
<evidence type="ECO:0000259" key="14">
    <source>
        <dbReference type="PROSITE" id="PS50103"/>
    </source>
</evidence>